<accession>A0A6N7UTL4</accession>
<evidence type="ECO:0000256" key="1">
    <source>
        <dbReference type="ARBA" id="ARBA00001947"/>
    </source>
</evidence>
<comment type="caution">
    <text evidence="6">The sequence shown here is derived from an EMBL/GenBank/DDBJ whole genome shotgun (WGS) entry which is preliminary data.</text>
</comment>
<organism evidence="6 7">
    <name type="scientific">Suipraeoptans intestinalis</name>
    <dbReference type="NCBI Taxonomy" id="2606628"/>
    <lineage>
        <taxon>Bacteria</taxon>
        <taxon>Bacillati</taxon>
        <taxon>Bacillota</taxon>
        <taxon>Clostridia</taxon>
        <taxon>Lachnospirales</taxon>
        <taxon>Lachnospiraceae</taxon>
        <taxon>Suipraeoptans</taxon>
    </lineage>
</organism>
<dbReference type="CDD" id="cd06262">
    <property type="entry name" value="metallo-hydrolase-like_MBL-fold"/>
    <property type="match status" value="1"/>
</dbReference>
<dbReference type="RefSeq" id="WP_154478418.1">
    <property type="nucleotide sequence ID" value="NZ_VULY01000018.1"/>
</dbReference>
<gene>
    <name evidence="6" type="ORF">FYJ34_10480</name>
</gene>
<dbReference type="InterPro" id="IPR051453">
    <property type="entry name" value="MBL_Glyoxalase_II"/>
</dbReference>
<evidence type="ECO:0000313" key="7">
    <source>
        <dbReference type="Proteomes" id="UP000434409"/>
    </source>
</evidence>
<proteinExistence type="predicted"/>
<evidence type="ECO:0000313" key="6">
    <source>
        <dbReference type="EMBL" id="MSR94668.1"/>
    </source>
</evidence>
<reference evidence="6 7" key="1">
    <citation type="submission" date="2019-08" db="EMBL/GenBank/DDBJ databases">
        <title>In-depth cultivation of the pig gut microbiome towards novel bacterial diversity and tailored functional studies.</title>
        <authorList>
            <person name="Wylensek D."/>
            <person name="Hitch T.C.A."/>
            <person name="Clavel T."/>
        </authorList>
    </citation>
    <scope>NUCLEOTIDE SEQUENCE [LARGE SCALE GENOMIC DNA]</scope>
    <source>
        <strain evidence="6 7">68-1-5</strain>
    </source>
</reference>
<dbReference type="InterPro" id="IPR036866">
    <property type="entry name" value="RibonucZ/Hydroxyglut_hydro"/>
</dbReference>
<name>A0A6N7UTL4_9FIRM</name>
<dbReference type="InterPro" id="IPR001279">
    <property type="entry name" value="Metallo-B-lactamas"/>
</dbReference>
<evidence type="ECO:0000256" key="4">
    <source>
        <dbReference type="ARBA" id="ARBA00022833"/>
    </source>
</evidence>
<dbReference type="Pfam" id="PF00753">
    <property type="entry name" value="Lactamase_B"/>
    <property type="match status" value="1"/>
</dbReference>
<dbReference type="Proteomes" id="UP000434409">
    <property type="component" value="Unassembled WGS sequence"/>
</dbReference>
<sequence>MKVERFATGILSTNCYLAICEETKKTVVIDPAACPSYLMEHMKTEGLQVEAILLTHGHFDHTMGIEGFLREYPVPVYACEAEKEILSAPRKNLSLTYTKGYSFEGATFLRDGQELELAGCIFRMIHTPGHTPGGCCYYVESEQILFSGDTLFQNSIGRADFPESDPQALLDAIREKLFVLPDEVLVYPGHMGETTIGHEKRNNPYCKLRDAHDIDHL</sequence>
<protein>
    <submittedName>
        <fullName evidence="6">MBL fold metallo-hydrolase</fullName>
    </submittedName>
</protein>
<dbReference type="PANTHER" id="PTHR46233:SF3">
    <property type="entry name" value="HYDROXYACYLGLUTATHIONE HYDROLASE GLOC"/>
    <property type="match status" value="1"/>
</dbReference>
<dbReference type="GO" id="GO:0016787">
    <property type="term" value="F:hydrolase activity"/>
    <property type="evidence" value="ECO:0007669"/>
    <property type="project" value="UniProtKB-KW"/>
</dbReference>
<dbReference type="GO" id="GO:0046872">
    <property type="term" value="F:metal ion binding"/>
    <property type="evidence" value="ECO:0007669"/>
    <property type="project" value="UniProtKB-KW"/>
</dbReference>
<feature type="domain" description="Metallo-beta-lactamase" evidence="5">
    <location>
        <begin position="12"/>
        <end position="190"/>
    </location>
</feature>
<dbReference type="EMBL" id="VULY01000018">
    <property type="protein sequence ID" value="MSR94668.1"/>
    <property type="molecule type" value="Genomic_DNA"/>
</dbReference>
<dbReference type="Gene3D" id="3.60.15.10">
    <property type="entry name" value="Ribonuclease Z/Hydroxyacylglutathione hydrolase-like"/>
    <property type="match status" value="1"/>
</dbReference>
<comment type="cofactor">
    <cofactor evidence="1">
        <name>Zn(2+)</name>
        <dbReference type="ChEBI" id="CHEBI:29105"/>
    </cofactor>
</comment>
<keyword evidence="3 6" id="KW-0378">Hydrolase</keyword>
<dbReference type="PANTHER" id="PTHR46233">
    <property type="entry name" value="HYDROXYACYLGLUTATHIONE HYDROLASE GLOC"/>
    <property type="match status" value="1"/>
</dbReference>
<keyword evidence="4" id="KW-0862">Zinc</keyword>
<dbReference type="SMART" id="SM00849">
    <property type="entry name" value="Lactamase_B"/>
    <property type="match status" value="1"/>
</dbReference>
<keyword evidence="7" id="KW-1185">Reference proteome</keyword>
<dbReference type="AlphaFoldDB" id="A0A6N7UTL4"/>
<evidence type="ECO:0000256" key="3">
    <source>
        <dbReference type="ARBA" id="ARBA00022801"/>
    </source>
</evidence>
<evidence type="ECO:0000256" key="2">
    <source>
        <dbReference type="ARBA" id="ARBA00022723"/>
    </source>
</evidence>
<evidence type="ECO:0000259" key="5">
    <source>
        <dbReference type="SMART" id="SM00849"/>
    </source>
</evidence>
<dbReference type="SUPFAM" id="SSF56281">
    <property type="entry name" value="Metallo-hydrolase/oxidoreductase"/>
    <property type="match status" value="1"/>
</dbReference>
<keyword evidence="2" id="KW-0479">Metal-binding</keyword>